<protein>
    <recommendedName>
        <fullName evidence="5">NAD-dependent protein deacetylase</fullName>
        <ecNumber evidence="5">2.3.1.286</ecNumber>
    </recommendedName>
    <alternativeName>
        <fullName evidence="5">Regulatory protein SIR2 homolog</fullName>
    </alternativeName>
</protein>
<reference evidence="9" key="1">
    <citation type="submission" date="2021-10" db="EMBL/GenBank/DDBJ databases">
        <title>Novel species in genus Arthrobacter.</title>
        <authorList>
            <person name="Liu Y."/>
        </authorList>
    </citation>
    <scope>NUCLEOTIDE SEQUENCE</scope>
    <source>
        <strain evidence="9">Zg-Y809</strain>
    </source>
</reference>
<dbReference type="RefSeq" id="WP_227908286.1">
    <property type="nucleotide sequence ID" value="NZ_CP095461.1"/>
</dbReference>
<evidence type="ECO:0000256" key="5">
    <source>
        <dbReference type="HAMAP-Rule" id="MF_01967"/>
    </source>
</evidence>
<comment type="subcellular location">
    <subcellularLocation>
        <location evidence="5">Cytoplasm</location>
    </subcellularLocation>
</comment>
<comment type="cofactor">
    <cofactor evidence="5">
        <name>Zn(2+)</name>
        <dbReference type="ChEBI" id="CHEBI:29105"/>
    </cofactor>
    <text evidence="5">Binds 1 zinc ion per subunit.</text>
</comment>
<dbReference type="Gene3D" id="3.30.1600.10">
    <property type="entry name" value="SIR2/SIRT2 'Small Domain"/>
    <property type="match status" value="1"/>
</dbReference>
<dbReference type="Gene3D" id="3.40.50.1220">
    <property type="entry name" value="TPP-binding domain"/>
    <property type="match status" value="1"/>
</dbReference>
<dbReference type="PANTHER" id="PTHR11085">
    <property type="entry name" value="NAD-DEPENDENT PROTEIN DEACYLASE SIRTUIN-5, MITOCHONDRIAL-RELATED"/>
    <property type="match status" value="1"/>
</dbReference>
<dbReference type="InterPro" id="IPR026590">
    <property type="entry name" value="Ssirtuin_cat_dom"/>
</dbReference>
<dbReference type="HAMAP" id="MF_01967">
    <property type="entry name" value="Sirtuin_ClassII"/>
    <property type="match status" value="1"/>
</dbReference>
<evidence type="ECO:0000256" key="7">
    <source>
        <dbReference type="SAM" id="MobiDB-lite"/>
    </source>
</evidence>
<dbReference type="GO" id="GO:0070403">
    <property type="term" value="F:NAD+ binding"/>
    <property type="evidence" value="ECO:0007669"/>
    <property type="project" value="UniProtKB-UniRule"/>
</dbReference>
<evidence type="ECO:0000256" key="2">
    <source>
        <dbReference type="ARBA" id="ARBA00022723"/>
    </source>
</evidence>
<dbReference type="InterPro" id="IPR026587">
    <property type="entry name" value="Sirtuin_class_II"/>
</dbReference>
<evidence type="ECO:0000313" key="9">
    <source>
        <dbReference type="EMBL" id="MCC3269987.1"/>
    </source>
</evidence>
<dbReference type="InterPro" id="IPR029035">
    <property type="entry name" value="DHS-like_NAD/FAD-binding_dom"/>
</dbReference>
<evidence type="ECO:0000256" key="3">
    <source>
        <dbReference type="ARBA" id="ARBA00022833"/>
    </source>
</evidence>
<dbReference type="PROSITE" id="PS50305">
    <property type="entry name" value="SIRTUIN"/>
    <property type="match status" value="1"/>
</dbReference>
<feature type="binding site" evidence="5">
    <location>
        <begin position="137"/>
        <end position="140"/>
    </location>
    <ligand>
        <name>NAD(+)</name>
        <dbReference type="ChEBI" id="CHEBI:57540"/>
    </ligand>
</feature>
<evidence type="ECO:0000259" key="8">
    <source>
        <dbReference type="PROSITE" id="PS50305"/>
    </source>
</evidence>
<dbReference type="EMBL" id="JAJFZP010000009">
    <property type="protein sequence ID" value="MCC3269987.1"/>
    <property type="molecule type" value="Genomic_DNA"/>
</dbReference>
<proteinExistence type="inferred from homology"/>
<dbReference type="SUPFAM" id="SSF52467">
    <property type="entry name" value="DHS-like NAD/FAD-binding domain"/>
    <property type="match status" value="1"/>
</dbReference>
<keyword evidence="5" id="KW-0963">Cytoplasm</keyword>
<comment type="function">
    <text evidence="5">NAD-dependent protein deacetylase which modulates the activities of several enzymes which are inactive in their acetylated form.</text>
</comment>
<feature type="region of interest" description="Disordered" evidence="7">
    <location>
        <begin position="1"/>
        <end position="43"/>
    </location>
</feature>
<comment type="catalytic activity">
    <reaction evidence="5">
        <text>N(6)-acetyl-L-lysyl-[protein] + NAD(+) + H2O = 2''-O-acetyl-ADP-D-ribose + nicotinamide + L-lysyl-[protein]</text>
        <dbReference type="Rhea" id="RHEA:43636"/>
        <dbReference type="Rhea" id="RHEA-COMP:9752"/>
        <dbReference type="Rhea" id="RHEA-COMP:10731"/>
        <dbReference type="ChEBI" id="CHEBI:15377"/>
        <dbReference type="ChEBI" id="CHEBI:17154"/>
        <dbReference type="ChEBI" id="CHEBI:29969"/>
        <dbReference type="ChEBI" id="CHEBI:57540"/>
        <dbReference type="ChEBI" id="CHEBI:61930"/>
        <dbReference type="ChEBI" id="CHEBI:83767"/>
        <dbReference type="EC" id="2.3.1.286"/>
    </reaction>
</comment>
<accession>A0A9X1M302</accession>
<feature type="binding site" evidence="5 6">
    <location>
        <position position="218"/>
    </location>
    <ligand>
        <name>Zn(2+)</name>
        <dbReference type="ChEBI" id="CHEBI:29105"/>
    </ligand>
</feature>
<dbReference type="AlphaFoldDB" id="A0A9X1M302"/>
<keyword evidence="1 5" id="KW-0808">Transferase</keyword>
<dbReference type="GO" id="GO:0017136">
    <property type="term" value="F:histone deacetylase activity, NAD-dependent"/>
    <property type="evidence" value="ECO:0007669"/>
    <property type="project" value="TreeGrafter"/>
</dbReference>
<dbReference type="EC" id="2.3.1.286" evidence="5"/>
<feature type="binding site" evidence="5 6">
    <location>
        <position position="163"/>
    </location>
    <ligand>
        <name>Zn(2+)</name>
        <dbReference type="ChEBI" id="CHEBI:29105"/>
    </ligand>
</feature>
<dbReference type="NCBIfam" id="NF003738">
    <property type="entry name" value="PRK05333.1"/>
    <property type="match status" value="1"/>
</dbReference>
<keyword evidence="3 5" id="KW-0862">Zinc</keyword>
<feature type="active site" description="Proton acceptor" evidence="5 6">
    <location>
        <position position="155"/>
    </location>
</feature>
<dbReference type="InterPro" id="IPR026591">
    <property type="entry name" value="Sirtuin_cat_small_dom_sf"/>
</dbReference>
<feature type="binding site" evidence="5">
    <location>
        <begin position="255"/>
        <end position="257"/>
    </location>
    <ligand>
        <name>NAD(+)</name>
        <dbReference type="ChEBI" id="CHEBI:57540"/>
    </ligand>
</feature>
<evidence type="ECO:0000256" key="1">
    <source>
        <dbReference type="ARBA" id="ARBA00022679"/>
    </source>
</evidence>
<dbReference type="InterPro" id="IPR003000">
    <property type="entry name" value="Sirtuin"/>
</dbReference>
<sequence length="324" mass="34692">MTNTPAAGKEGPGFSRPGLGLTGFVRSDPAQSAPPPTPDEERQLRSAVELLAGRRLAVLTGAGLSTDSGIPDYRGPEAPPRNPMTYQEFVGDPVLRRRYWARNHVGWHHLRHAAPNAGHAAVARLERRGLTTGLITQNVDRLHTDAGSALAVDLHGRFDRVVCLECGTRYTRQTISRLLEDLNPGFLERTRIDGDIAPDADADVADTDDFVVADCPVCGGMLKPDFVYFGENVPRDRVAAAFAMLNAADALLVAGSSLTVMSGLRFVKHAHKTGKPVVIINRGPTRGDDLADLKINAGVATALEYLAAELPDLSGDADGNNPRP</sequence>
<feature type="binding site" evidence="5">
    <location>
        <begin position="281"/>
        <end position="283"/>
    </location>
    <ligand>
        <name>NAD(+)</name>
        <dbReference type="ChEBI" id="CHEBI:57540"/>
    </ligand>
</feature>
<feature type="binding site" evidence="5 6">
    <location>
        <position position="215"/>
    </location>
    <ligand>
        <name>Zn(2+)</name>
        <dbReference type="ChEBI" id="CHEBI:29105"/>
    </ligand>
</feature>
<dbReference type="Proteomes" id="UP001139264">
    <property type="component" value="Unassembled WGS sequence"/>
</dbReference>
<comment type="similarity">
    <text evidence="5">Belongs to the sirtuin family. Class II subfamily.</text>
</comment>
<comment type="caution">
    <text evidence="9">The sequence shown here is derived from an EMBL/GenBank/DDBJ whole genome shotgun (WGS) entry which is preliminary data.</text>
</comment>
<keyword evidence="2 5" id="KW-0479">Metal-binding</keyword>
<dbReference type="GO" id="GO:0008270">
    <property type="term" value="F:zinc ion binding"/>
    <property type="evidence" value="ECO:0007669"/>
    <property type="project" value="UniProtKB-UniRule"/>
</dbReference>
<feature type="binding site" evidence="5">
    <location>
        <position position="299"/>
    </location>
    <ligand>
        <name>NAD(+)</name>
        <dbReference type="ChEBI" id="CHEBI:57540"/>
    </ligand>
</feature>
<evidence type="ECO:0000256" key="4">
    <source>
        <dbReference type="ARBA" id="ARBA00023027"/>
    </source>
</evidence>
<evidence type="ECO:0000256" key="6">
    <source>
        <dbReference type="PROSITE-ProRule" id="PRU00236"/>
    </source>
</evidence>
<gene>
    <name evidence="5" type="primary">cobB</name>
    <name evidence="9" type="ORF">LJ751_11555</name>
</gene>
<evidence type="ECO:0000313" key="10">
    <source>
        <dbReference type="Proteomes" id="UP001139264"/>
    </source>
</evidence>
<dbReference type="GO" id="GO:0005737">
    <property type="term" value="C:cytoplasm"/>
    <property type="evidence" value="ECO:0007669"/>
    <property type="project" value="UniProtKB-SubCell"/>
</dbReference>
<dbReference type="InterPro" id="IPR050134">
    <property type="entry name" value="NAD-dep_sirtuin_deacylases"/>
</dbReference>
<feature type="domain" description="Deacetylase sirtuin-type" evidence="8">
    <location>
        <begin position="37"/>
        <end position="309"/>
    </location>
</feature>
<feature type="binding site" evidence="5 6">
    <location>
        <position position="166"/>
    </location>
    <ligand>
        <name>Zn(2+)</name>
        <dbReference type="ChEBI" id="CHEBI:29105"/>
    </ligand>
</feature>
<feature type="binding site" evidence="5">
    <location>
        <begin position="61"/>
        <end position="81"/>
    </location>
    <ligand>
        <name>NAD(+)</name>
        <dbReference type="ChEBI" id="CHEBI:57540"/>
    </ligand>
</feature>
<dbReference type="Pfam" id="PF02146">
    <property type="entry name" value="SIR2"/>
    <property type="match status" value="1"/>
</dbReference>
<organism evidence="9 10">
    <name type="scientific">Arthrobacter gengyunqii</name>
    <dbReference type="NCBI Taxonomy" id="2886940"/>
    <lineage>
        <taxon>Bacteria</taxon>
        <taxon>Bacillati</taxon>
        <taxon>Actinomycetota</taxon>
        <taxon>Actinomycetes</taxon>
        <taxon>Micrococcales</taxon>
        <taxon>Micrococcaceae</taxon>
        <taxon>Arthrobacter</taxon>
    </lineage>
</organism>
<dbReference type="PANTHER" id="PTHR11085:SF10">
    <property type="entry name" value="NAD-DEPENDENT PROTEIN DEACYLASE SIRTUIN-5, MITOCHONDRIAL-RELATED"/>
    <property type="match status" value="1"/>
</dbReference>
<keyword evidence="4 5" id="KW-0520">NAD</keyword>
<name>A0A9X1M302_9MICC</name>